<dbReference type="Pfam" id="PF00535">
    <property type="entry name" value="Glycos_transf_2"/>
    <property type="match status" value="1"/>
</dbReference>
<evidence type="ECO:0000313" key="3">
    <source>
        <dbReference type="Proteomes" id="UP000693996"/>
    </source>
</evidence>
<dbReference type="PANTHER" id="PTHR43179">
    <property type="entry name" value="RHAMNOSYLTRANSFERASE WBBL"/>
    <property type="match status" value="1"/>
</dbReference>
<gene>
    <name evidence="2" type="ORF">MYVALT_G_02050</name>
</gene>
<dbReference type="AlphaFoldDB" id="A0A916JS19"/>
<evidence type="ECO:0000259" key="1">
    <source>
        <dbReference type="Pfam" id="PF00535"/>
    </source>
</evidence>
<accession>A0A916JS19</accession>
<feature type="domain" description="Glycosyltransferase 2-like" evidence="1">
    <location>
        <begin position="31"/>
        <end position="206"/>
    </location>
</feature>
<sequence length="274" mass="31569">MLISISIVVYWPQKQRLYETLRTLGIALKFLKSSLTKAGNQLFSTLILIDNGSDLSEFAYRAALANSDVEILVLSGHGNIGYGQGHNLAISKVRSQYHLILNPDVRIDKDALRKAIYFFDNHIDVGLVAPRILDDKGKLQYLCRRYPTVVDLLLRGFMPKPIMKYFYSRLARYEMHDALIRHNVVWDPLIISGCFMLFHMDVLKKLGGFDSRYFLYFEDYDLSLRTHTVARVAYVPSVCIVHYGGKAARKNLKHIGMFTVSACNFFNRFGWKWL</sequence>
<dbReference type="RefSeq" id="WP_216796487.1">
    <property type="nucleotide sequence ID" value="NZ_OU343031.1"/>
</dbReference>
<proteinExistence type="predicted"/>
<dbReference type="PANTHER" id="PTHR43179:SF10">
    <property type="entry name" value="GLYCOSYL TRANSFERASE"/>
    <property type="match status" value="1"/>
</dbReference>
<keyword evidence="3" id="KW-1185">Reference proteome</keyword>
<protein>
    <submittedName>
        <fullName evidence="2">Glycosyltransferase</fullName>
    </submittedName>
</protein>
<organism evidence="2 3">
    <name type="scientific">Candidatus Vallotiella hemipterorum</name>
    <dbReference type="NCBI Taxonomy" id="1177213"/>
    <lineage>
        <taxon>Bacteria</taxon>
        <taxon>Pseudomonadati</taxon>
        <taxon>Pseudomonadota</taxon>
        <taxon>Betaproteobacteria</taxon>
        <taxon>Burkholderiales</taxon>
        <taxon>Burkholderiaceae</taxon>
        <taxon>Candidatus Vallotiella</taxon>
    </lineage>
</organism>
<dbReference type="Proteomes" id="UP000693996">
    <property type="component" value="Chromosome"/>
</dbReference>
<dbReference type="EMBL" id="OU343031">
    <property type="protein sequence ID" value="CAG7597703.1"/>
    <property type="molecule type" value="Genomic_DNA"/>
</dbReference>
<name>A0A916JS19_9BURK</name>
<reference evidence="2" key="1">
    <citation type="submission" date="2021-06" db="EMBL/GenBank/DDBJ databases">
        <authorList>
            <person name="Szabo G."/>
        </authorList>
    </citation>
    <scope>NUCLEOTIDE SEQUENCE</scope>
    <source>
        <strain evidence="2">MYVALT</strain>
    </source>
</reference>
<dbReference type="KEGG" id="vtr:MYVALT_G_02050"/>
<evidence type="ECO:0000313" key="2">
    <source>
        <dbReference type="EMBL" id="CAG7597703.1"/>
    </source>
</evidence>
<dbReference type="InterPro" id="IPR001173">
    <property type="entry name" value="Glyco_trans_2-like"/>
</dbReference>